<dbReference type="EMBL" id="CAKOFQ010007971">
    <property type="protein sequence ID" value="CAH2010427.1"/>
    <property type="molecule type" value="Genomic_DNA"/>
</dbReference>
<proteinExistence type="predicted"/>
<protein>
    <recommendedName>
        <fullName evidence="3">Rho-GAP domain-containing protein</fullName>
    </recommendedName>
</protein>
<accession>A0A9P0M747</accession>
<sequence length="683" mass="77418">MCSTIEDNDDTIVAKFKKDYTEQFYILIRMHLSFLLDLNTNENDCMFDRARIKKWHLVPFAKKSKTKTVINGVPLSQENVCQMHVLIEFLKNEEHLKNEGIFRRTGSLERQQELKRLISNGMAVTLESGTYNVHDCASVLKSFLAELVEPLLTDAHFPTYCQISETYGTNYSAREAKLLEILQLLVLLLPPENRELLGEILSLLNLTASFQSYNKMDTDNLAKLFMPHLLCPRNLSPEVLLKGSQKLFGIISFMIKKASELFKVPQKLVLDFRAKYEKKKVLSPTKRLNESISDTASTVFTFVDQERTAKENESNPTETALAQLYAHIQSLPESSKKRKLVKQFNKENGNGTPCQILRSCAQTKNRSLGDVIKRRIFQKNLANKRELMFRCSSSYEIPQSPPEPSPYSKTKGLLFCHRSYDSSEDLSAKESPAKKLKQSRLSEESSESEELMRKRSFSEPNLSSDPLDPVTCVTSTPAPARIRNCDIFATPDGYCRRSMSPITRSTQRMSQTMQESMMTPRSRKPVLLLSGTSICTLHGTKRSNEMSTLSESSDNQSVDRLPLLRRSWSEGDVHEVSKADEIIAKASLSEAFKDYLHSRNMEVTSPQSSLNDSSFSSRADDFSYMEINELPSNVNGSLLQCLDGSDLQNNSGLNVEAEKSKEPVLKPRQFDKEGKPIVFETSF</sequence>
<comment type="caution">
    <text evidence="4">The sequence shown here is derived from an EMBL/GenBank/DDBJ whole genome shotgun (WGS) entry which is preliminary data.</text>
</comment>
<evidence type="ECO:0000256" key="1">
    <source>
        <dbReference type="ARBA" id="ARBA00022468"/>
    </source>
</evidence>
<feature type="domain" description="Rho-GAP" evidence="3">
    <location>
        <begin position="73"/>
        <end position="262"/>
    </location>
</feature>
<feature type="compositionally biased region" description="Basic and acidic residues" evidence="2">
    <location>
        <begin position="424"/>
        <end position="433"/>
    </location>
</feature>
<dbReference type="InterPro" id="IPR000198">
    <property type="entry name" value="RhoGAP_dom"/>
</dbReference>
<keyword evidence="1" id="KW-0343">GTPase activation</keyword>
<dbReference type="Proteomes" id="UP001152888">
    <property type="component" value="Unassembled WGS sequence"/>
</dbReference>
<dbReference type="GO" id="GO:0005737">
    <property type="term" value="C:cytoplasm"/>
    <property type="evidence" value="ECO:0007669"/>
    <property type="project" value="TreeGrafter"/>
</dbReference>
<keyword evidence="5" id="KW-1185">Reference proteome</keyword>
<evidence type="ECO:0000256" key="2">
    <source>
        <dbReference type="SAM" id="MobiDB-lite"/>
    </source>
</evidence>
<dbReference type="Pfam" id="PF00620">
    <property type="entry name" value="RhoGAP"/>
    <property type="match status" value="1"/>
</dbReference>
<name>A0A9P0M747_ACAOB</name>
<gene>
    <name evidence="4" type="ORF">ACAOBT_LOCUS31521</name>
</gene>
<dbReference type="PANTHER" id="PTHR14963:SF7">
    <property type="entry name" value="RHO GTPASE-ACTIVATING PROTEIN 19"/>
    <property type="match status" value="1"/>
</dbReference>
<dbReference type="PANTHER" id="PTHR14963">
    <property type="entry name" value="RHO GTPASE ACTIVATING PROTEIN 18,19-RELATED"/>
    <property type="match status" value="1"/>
</dbReference>
<dbReference type="SUPFAM" id="SSF48350">
    <property type="entry name" value="GTPase activation domain, GAP"/>
    <property type="match status" value="1"/>
</dbReference>
<dbReference type="Gene3D" id="1.10.555.10">
    <property type="entry name" value="Rho GTPase activation protein"/>
    <property type="match status" value="1"/>
</dbReference>
<evidence type="ECO:0000259" key="3">
    <source>
        <dbReference type="PROSITE" id="PS50238"/>
    </source>
</evidence>
<evidence type="ECO:0000313" key="5">
    <source>
        <dbReference type="Proteomes" id="UP001152888"/>
    </source>
</evidence>
<dbReference type="PROSITE" id="PS50238">
    <property type="entry name" value="RHOGAP"/>
    <property type="match status" value="1"/>
</dbReference>
<organism evidence="4 5">
    <name type="scientific">Acanthoscelides obtectus</name>
    <name type="common">Bean weevil</name>
    <name type="synonym">Bruchus obtectus</name>
    <dbReference type="NCBI Taxonomy" id="200917"/>
    <lineage>
        <taxon>Eukaryota</taxon>
        <taxon>Metazoa</taxon>
        <taxon>Ecdysozoa</taxon>
        <taxon>Arthropoda</taxon>
        <taxon>Hexapoda</taxon>
        <taxon>Insecta</taxon>
        <taxon>Pterygota</taxon>
        <taxon>Neoptera</taxon>
        <taxon>Endopterygota</taxon>
        <taxon>Coleoptera</taxon>
        <taxon>Polyphaga</taxon>
        <taxon>Cucujiformia</taxon>
        <taxon>Chrysomeloidea</taxon>
        <taxon>Chrysomelidae</taxon>
        <taxon>Bruchinae</taxon>
        <taxon>Bruchini</taxon>
        <taxon>Acanthoscelides</taxon>
    </lineage>
</organism>
<dbReference type="AlphaFoldDB" id="A0A9P0M747"/>
<dbReference type="GO" id="GO:0007165">
    <property type="term" value="P:signal transduction"/>
    <property type="evidence" value="ECO:0007669"/>
    <property type="project" value="InterPro"/>
</dbReference>
<reference evidence="4" key="1">
    <citation type="submission" date="2022-03" db="EMBL/GenBank/DDBJ databases">
        <authorList>
            <person name="Sayadi A."/>
        </authorList>
    </citation>
    <scope>NUCLEOTIDE SEQUENCE</scope>
</reference>
<dbReference type="SMART" id="SM00324">
    <property type="entry name" value="RhoGAP"/>
    <property type="match status" value="1"/>
</dbReference>
<dbReference type="OrthoDB" id="10061772at2759"/>
<dbReference type="GO" id="GO:0051056">
    <property type="term" value="P:regulation of small GTPase mediated signal transduction"/>
    <property type="evidence" value="ECO:0007669"/>
    <property type="project" value="TreeGrafter"/>
</dbReference>
<feature type="region of interest" description="Disordered" evidence="2">
    <location>
        <begin position="424"/>
        <end position="469"/>
    </location>
</feature>
<dbReference type="InterPro" id="IPR008936">
    <property type="entry name" value="Rho_GTPase_activation_prot"/>
</dbReference>
<evidence type="ECO:0000313" key="4">
    <source>
        <dbReference type="EMBL" id="CAH2010427.1"/>
    </source>
</evidence>
<dbReference type="GO" id="GO:0005096">
    <property type="term" value="F:GTPase activator activity"/>
    <property type="evidence" value="ECO:0007669"/>
    <property type="project" value="UniProtKB-KW"/>
</dbReference>